<keyword evidence="2 3" id="KW-0732">Signal</keyword>
<dbReference type="PANTHER" id="PTHR30483">
    <property type="entry name" value="LEUCINE-SPECIFIC-BINDING PROTEIN"/>
    <property type="match status" value="1"/>
</dbReference>
<evidence type="ECO:0000313" key="6">
    <source>
        <dbReference type="Proteomes" id="UP000663444"/>
    </source>
</evidence>
<evidence type="ECO:0000259" key="4">
    <source>
        <dbReference type="Pfam" id="PF13458"/>
    </source>
</evidence>
<dbReference type="RefSeq" id="WP_203388677.1">
    <property type="nucleotide sequence ID" value="NZ_CP064781.1"/>
</dbReference>
<dbReference type="KEGG" id="ares:IWH25_07410"/>
<feature type="signal peptide" evidence="3">
    <location>
        <begin position="1"/>
        <end position="18"/>
    </location>
</feature>
<dbReference type="InterPro" id="IPR028081">
    <property type="entry name" value="Leu-bd"/>
</dbReference>
<sequence length="404" mass="43115">MKLAYFARALLLTLFAVAGPGSATATSGEETIRIGVFCPFSGGSADMGVSMRNGIRLAIEEINGMAGGVNGKKIELVEVDDQANPEAARKAIGEMLAKEKVVAALGVCNTGVGLATIDLFQTARVPLIVPVSTGTPLTKKYADAPENWIFRVSPRDEIQAPFIVADALKRGFRKFALFADTTGYGEAGKNDVEQALAAAGLKPVSVQRFAIGVKDLSEQVREAKAAGADVVISYTVGPEAAVLAKSIEKQKWPVQLMGSWPLCWRNFIDGAGPAGEGALVAVSFIQQASFQRRNAFITAYTQKFNTPIIPAPMAAAQGYDAALLLFYALHQAQSAEPVRVKAALEDLRRPVAGVITTYDKPFSKTDHDALSGNMLVMGIVRKGAVDYAYREDALRGYVVQRKGQ</sequence>
<organism evidence="5 6">
    <name type="scientific">Azospira restricta</name>
    <dbReference type="NCBI Taxonomy" id="404405"/>
    <lineage>
        <taxon>Bacteria</taxon>
        <taxon>Pseudomonadati</taxon>
        <taxon>Pseudomonadota</taxon>
        <taxon>Betaproteobacteria</taxon>
        <taxon>Rhodocyclales</taxon>
        <taxon>Rhodocyclaceae</taxon>
        <taxon>Azospira</taxon>
    </lineage>
</organism>
<evidence type="ECO:0000256" key="3">
    <source>
        <dbReference type="SAM" id="SignalP"/>
    </source>
</evidence>
<name>A0A974SRG4_9RHOO</name>
<dbReference type="InterPro" id="IPR051010">
    <property type="entry name" value="BCAA_transport"/>
</dbReference>
<dbReference type="SUPFAM" id="SSF53822">
    <property type="entry name" value="Periplasmic binding protein-like I"/>
    <property type="match status" value="1"/>
</dbReference>
<evidence type="ECO:0000256" key="2">
    <source>
        <dbReference type="ARBA" id="ARBA00022729"/>
    </source>
</evidence>
<protein>
    <submittedName>
        <fullName evidence="5">ABC transporter substrate-binding protein</fullName>
    </submittedName>
</protein>
<feature type="domain" description="Leucine-binding protein" evidence="4">
    <location>
        <begin position="31"/>
        <end position="382"/>
    </location>
</feature>
<gene>
    <name evidence="5" type="ORF">IWH25_07410</name>
</gene>
<dbReference type="Gene3D" id="3.40.50.2300">
    <property type="match status" value="2"/>
</dbReference>
<dbReference type="Proteomes" id="UP000663444">
    <property type="component" value="Chromosome"/>
</dbReference>
<dbReference type="InterPro" id="IPR028082">
    <property type="entry name" value="Peripla_BP_I"/>
</dbReference>
<accession>A0A974SRG4</accession>
<dbReference type="AlphaFoldDB" id="A0A974SRG4"/>
<keyword evidence="6" id="KW-1185">Reference proteome</keyword>
<proteinExistence type="inferred from homology"/>
<comment type="similarity">
    <text evidence="1">Belongs to the leucine-binding protein family.</text>
</comment>
<dbReference type="EMBL" id="CP064781">
    <property type="protein sequence ID" value="QRJ65153.1"/>
    <property type="molecule type" value="Genomic_DNA"/>
</dbReference>
<evidence type="ECO:0000313" key="5">
    <source>
        <dbReference type="EMBL" id="QRJ65153.1"/>
    </source>
</evidence>
<dbReference type="CDD" id="cd06335">
    <property type="entry name" value="PBP1_ABC_ligand_binding-like"/>
    <property type="match status" value="1"/>
</dbReference>
<feature type="chain" id="PRO_5036787420" evidence="3">
    <location>
        <begin position="19"/>
        <end position="404"/>
    </location>
</feature>
<reference evidence="5" key="1">
    <citation type="submission" date="2020-11" db="EMBL/GenBank/DDBJ databases">
        <title>Azospira restricta DSM 18626 genome sequence.</title>
        <authorList>
            <person name="Moe W.M."/>
        </authorList>
    </citation>
    <scope>NUCLEOTIDE SEQUENCE</scope>
    <source>
        <strain evidence="5">DSM 18626</strain>
    </source>
</reference>
<dbReference type="Pfam" id="PF13458">
    <property type="entry name" value="Peripla_BP_6"/>
    <property type="match status" value="1"/>
</dbReference>
<evidence type="ECO:0000256" key="1">
    <source>
        <dbReference type="ARBA" id="ARBA00010062"/>
    </source>
</evidence>
<dbReference type="PANTHER" id="PTHR30483:SF6">
    <property type="entry name" value="PERIPLASMIC BINDING PROTEIN OF ABC TRANSPORTER FOR NATURAL AMINO ACIDS"/>
    <property type="match status" value="1"/>
</dbReference>